<dbReference type="Gene3D" id="3.40.710.10">
    <property type="entry name" value="DD-peptidase/beta-lactamase superfamily"/>
    <property type="match status" value="1"/>
</dbReference>
<keyword evidence="3" id="KW-1185">Reference proteome</keyword>
<organism evidence="2 3">
    <name type="scientific">Gloeobacter morelensis MG652769</name>
    <dbReference type="NCBI Taxonomy" id="2781736"/>
    <lineage>
        <taxon>Bacteria</taxon>
        <taxon>Bacillati</taxon>
        <taxon>Cyanobacteriota</taxon>
        <taxon>Cyanophyceae</taxon>
        <taxon>Gloeobacterales</taxon>
        <taxon>Gloeobacteraceae</taxon>
        <taxon>Gloeobacter</taxon>
        <taxon>Gloeobacter morelensis</taxon>
    </lineage>
</organism>
<dbReference type="InterPro" id="IPR012338">
    <property type="entry name" value="Beta-lactam/transpept-like"/>
</dbReference>
<dbReference type="Pfam" id="PF13354">
    <property type="entry name" value="Beta-lactamase2"/>
    <property type="match status" value="1"/>
</dbReference>
<dbReference type="NCBIfam" id="NF033103">
    <property type="entry name" value="bla_class_A"/>
    <property type="match status" value="1"/>
</dbReference>
<dbReference type="PANTHER" id="PTHR35333">
    <property type="entry name" value="BETA-LACTAMASE"/>
    <property type="match status" value="1"/>
</dbReference>
<evidence type="ECO:0000259" key="1">
    <source>
        <dbReference type="Pfam" id="PF13354"/>
    </source>
</evidence>
<dbReference type="Proteomes" id="UP001054846">
    <property type="component" value="Chromosome"/>
</dbReference>
<name>A0ABY3PLQ7_9CYAN</name>
<evidence type="ECO:0000313" key="3">
    <source>
        <dbReference type="Proteomes" id="UP001054846"/>
    </source>
</evidence>
<accession>A0ABY3PLQ7</accession>
<gene>
    <name evidence="2" type="primary">bla</name>
    <name evidence="2" type="ORF">ISF26_23105</name>
</gene>
<evidence type="ECO:0000313" key="2">
    <source>
        <dbReference type="EMBL" id="UFP94587.1"/>
    </source>
</evidence>
<proteinExistence type="predicted"/>
<feature type="domain" description="Beta-lactamase class A catalytic" evidence="1">
    <location>
        <begin position="69"/>
        <end position="322"/>
    </location>
</feature>
<dbReference type="SUPFAM" id="SSF56601">
    <property type="entry name" value="beta-lactamase/transpeptidase-like"/>
    <property type="match status" value="1"/>
</dbReference>
<sequence>MRIFLTWPLLQGLGALGLWLGVQVYGPAVALAVPNALDSAPSAGDPALEPLHRQIARLAERLGGRVGAAIVHVESGRAVALKGAERFSMASVYKLPIAIAILDMVDRGELDLTRKLTVKASDLRPGSPLAERRDAVGAVLSVRELIELVMIYSDNSASDLLFGLAGGGEAITKRLQTLKITGLRVDRPELELLADGGGVRQLPAASDLTLERFERLLAAVSPAAREEAERQLRLDPRDTATPEAIGRLLVRLQRGEILKPESNRLLIGIMKRCATGVKRIPGKLPAGTTVAHKTGTSPGGYNDAGIITLPGKAGHLAVAVFVQAPGQPPAEREQLIAEIARAGFDFFVAQGAAVR</sequence>
<protein>
    <submittedName>
        <fullName evidence="2">Class A beta-lactamase</fullName>
    </submittedName>
</protein>
<dbReference type="PRINTS" id="PR00118">
    <property type="entry name" value="BLACTAMASEA"/>
</dbReference>
<dbReference type="InterPro" id="IPR045155">
    <property type="entry name" value="Beta-lactam_cat"/>
</dbReference>
<reference evidence="2 3" key="1">
    <citation type="journal article" date="2021" name="Genome Biol. Evol.">
        <title>Complete Genome Sequencing of a Novel Gloeobacter Species from a Waterfall Cave in Mexico.</title>
        <authorList>
            <person name="Saw J.H."/>
            <person name="Cardona T."/>
            <person name="Montejano G."/>
        </authorList>
    </citation>
    <scope>NUCLEOTIDE SEQUENCE [LARGE SCALE GENOMIC DNA]</scope>
    <source>
        <strain evidence="2">MG652769</strain>
    </source>
</reference>
<dbReference type="InterPro" id="IPR000871">
    <property type="entry name" value="Beta-lactam_class-A"/>
</dbReference>
<dbReference type="PANTHER" id="PTHR35333:SF3">
    <property type="entry name" value="BETA-LACTAMASE-TYPE TRANSPEPTIDASE FOLD CONTAINING PROTEIN"/>
    <property type="match status" value="1"/>
</dbReference>
<dbReference type="EMBL" id="CP063845">
    <property type="protein sequence ID" value="UFP94587.1"/>
    <property type="molecule type" value="Genomic_DNA"/>
</dbReference>
<dbReference type="RefSeq" id="WP_230841633.1">
    <property type="nucleotide sequence ID" value="NZ_CP063845.1"/>
</dbReference>